<organism evidence="16 17">
    <name type="scientific">Sneathiella litorea</name>
    <dbReference type="NCBI Taxonomy" id="2606216"/>
    <lineage>
        <taxon>Bacteria</taxon>
        <taxon>Pseudomonadati</taxon>
        <taxon>Pseudomonadota</taxon>
        <taxon>Alphaproteobacteria</taxon>
        <taxon>Sneathiellales</taxon>
        <taxon>Sneathiellaceae</taxon>
        <taxon>Sneathiella</taxon>
    </lineage>
</organism>
<name>A0A6L8W7J5_9PROT</name>
<gene>
    <name evidence="12 16" type="primary">lexA</name>
    <name evidence="16" type="ORF">GQE98_07470</name>
</gene>
<keyword evidence="7 12" id="KW-0805">Transcription regulation</keyword>
<comment type="function">
    <text evidence="12">Represses a number of genes involved in the response to DNA damage (SOS response), including recA and lexA. In the presence of single-stranded DNA, RecA interacts with LexA causing an autocatalytic cleavage which disrupts the DNA-binding part of LexA, leading to derepression of the SOS regulon and eventually DNA repair.</text>
</comment>
<evidence type="ECO:0000259" key="14">
    <source>
        <dbReference type="Pfam" id="PF00717"/>
    </source>
</evidence>
<evidence type="ECO:0000256" key="8">
    <source>
        <dbReference type="ARBA" id="ARBA00023125"/>
    </source>
</evidence>
<dbReference type="EMBL" id="WTUW01000002">
    <property type="protein sequence ID" value="MZR30474.1"/>
    <property type="molecule type" value="Genomic_DNA"/>
</dbReference>
<dbReference type="SUPFAM" id="SSF51306">
    <property type="entry name" value="LexA/Signal peptidase"/>
    <property type="match status" value="1"/>
</dbReference>
<dbReference type="InterPro" id="IPR036390">
    <property type="entry name" value="WH_DNA-bd_sf"/>
</dbReference>
<dbReference type="Proteomes" id="UP000476030">
    <property type="component" value="Unassembled WGS sequence"/>
</dbReference>
<evidence type="ECO:0000259" key="15">
    <source>
        <dbReference type="Pfam" id="PF01726"/>
    </source>
</evidence>
<evidence type="ECO:0000256" key="3">
    <source>
        <dbReference type="ARBA" id="ARBA00022705"/>
    </source>
</evidence>
<dbReference type="InterPro" id="IPR036388">
    <property type="entry name" value="WH-like_DNA-bd_sf"/>
</dbReference>
<dbReference type="InterPro" id="IPR006200">
    <property type="entry name" value="LexA"/>
</dbReference>
<sequence>MLTKKQHQLLLYIHDCLENRGVSPSFDEMKEALDLKSKSGIHRLITGLTERGFIRRLPHRARALEVLKLPDDLKNKIAAEDKGSDASSSPNLVEVNFGHKDLKKDSPADADTVLSEADSSLSLPLYGRIAAGTAIEALSDPTSFVNVPAGMVGSGQHYCLEVAGDSMIDVGIFDGDTVIIRENETAENGKIVVALIDDNEVTLKRLRRKGGSIALEAANPEYETRIFGPDRVKVQGHLVGLFRQY</sequence>
<feature type="DNA-binding region" description="H-T-H motif" evidence="12">
    <location>
        <begin position="26"/>
        <end position="46"/>
    </location>
</feature>
<dbReference type="PANTHER" id="PTHR33516">
    <property type="entry name" value="LEXA REPRESSOR"/>
    <property type="match status" value="1"/>
</dbReference>
<keyword evidence="2 12" id="KW-0678">Repressor</keyword>
<dbReference type="GO" id="GO:0003677">
    <property type="term" value="F:DNA binding"/>
    <property type="evidence" value="ECO:0007669"/>
    <property type="project" value="UniProtKB-UniRule"/>
</dbReference>
<dbReference type="CDD" id="cd06529">
    <property type="entry name" value="S24_LexA-like"/>
    <property type="match status" value="1"/>
</dbReference>
<dbReference type="Gene3D" id="1.10.10.10">
    <property type="entry name" value="Winged helix-like DNA-binding domain superfamily/Winged helix DNA-binding domain"/>
    <property type="match status" value="1"/>
</dbReference>
<dbReference type="InterPro" id="IPR036286">
    <property type="entry name" value="LexA/Signal_pep-like_sf"/>
</dbReference>
<dbReference type="HAMAP" id="MF_00015">
    <property type="entry name" value="LexA"/>
    <property type="match status" value="1"/>
</dbReference>
<feature type="active site" description="For autocatalytic cleavage activity" evidence="12">
    <location>
        <position position="204"/>
    </location>
</feature>
<comment type="catalytic activity">
    <reaction evidence="12">
        <text>Hydrolysis of Ala-|-Gly bond in repressor LexA.</text>
        <dbReference type="EC" id="3.4.21.88"/>
    </reaction>
</comment>
<dbReference type="GO" id="GO:0045892">
    <property type="term" value="P:negative regulation of DNA-templated transcription"/>
    <property type="evidence" value="ECO:0007669"/>
    <property type="project" value="UniProtKB-UniRule"/>
</dbReference>
<evidence type="ECO:0000256" key="5">
    <source>
        <dbReference type="ARBA" id="ARBA00022801"/>
    </source>
</evidence>
<dbReference type="Pfam" id="PF00717">
    <property type="entry name" value="Peptidase_S24"/>
    <property type="match status" value="1"/>
</dbReference>
<dbReference type="InterPro" id="IPR039418">
    <property type="entry name" value="LexA-like"/>
</dbReference>
<dbReference type="InterPro" id="IPR006199">
    <property type="entry name" value="LexA_DNA-bd_dom"/>
</dbReference>
<feature type="domain" description="Peptidase S24/S26A/S26B/S26C" evidence="14">
    <location>
        <begin position="124"/>
        <end position="239"/>
    </location>
</feature>
<evidence type="ECO:0000256" key="6">
    <source>
        <dbReference type="ARBA" id="ARBA00022813"/>
    </source>
</evidence>
<keyword evidence="10 12" id="KW-0234">DNA repair</keyword>
<comment type="subunit">
    <text evidence="12">Homodimer.</text>
</comment>
<dbReference type="RefSeq" id="WP_161315056.1">
    <property type="nucleotide sequence ID" value="NZ_WTUW01000002.1"/>
</dbReference>
<keyword evidence="8 12" id="KW-0238">DNA-binding</keyword>
<dbReference type="AlphaFoldDB" id="A0A6L8W7J5"/>
<dbReference type="Gene3D" id="2.10.109.10">
    <property type="entry name" value="Umud Fragment, subunit A"/>
    <property type="match status" value="1"/>
</dbReference>
<keyword evidence="5 12" id="KW-0378">Hydrolase</keyword>
<dbReference type="InterPro" id="IPR015927">
    <property type="entry name" value="Peptidase_S24_S26A/B/C"/>
</dbReference>
<feature type="domain" description="LexA repressor DNA-binding" evidence="15">
    <location>
        <begin position="2"/>
        <end position="63"/>
    </location>
</feature>
<evidence type="ECO:0000256" key="7">
    <source>
        <dbReference type="ARBA" id="ARBA00023015"/>
    </source>
</evidence>
<keyword evidence="17" id="KW-1185">Reference proteome</keyword>
<keyword evidence="9 12" id="KW-0804">Transcription</keyword>
<comment type="similarity">
    <text evidence="1 12 13">Belongs to the peptidase S24 family.</text>
</comment>
<keyword evidence="4 12" id="KW-0227">DNA damage</keyword>
<dbReference type="Pfam" id="PF01726">
    <property type="entry name" value="LexA_DNA_bind"/>
    <property type="match status" value="1"/>
</dbReference>
<dbReference type="SUPFAM" id="SSF46785">
    <property type="entry name" value="Winged helix' DNA-binding domain"/>
    <property type="match status" value="1"/>
</dbReference>
<dbReference type="GO" id="GO:0009432">
    <property type="term" value="P:SOS response"/>
    <property type="evidence" value="ECO:0007669"/>
    <property type="project" value="UniProtKB-UniRule"/>
</dbReference>
<reference evidence="16 17" key="1">
    <citation type="submission" date="2019-12" db="EMBL/GenBank/DDBJ databases">
        <title>Snethiella sp. nov. sp. isolated from sea sand.</title>
        <authorList>
            <person name="Kim J."/>
            <person name="Jeong S.E."/>
            <person name="Jung H.S."/>
            <person name="Jeon C.O."/>
        </authorList>
    </citation>
    <scope>NUCLEOTIDE SEQUENCE [LARGE SCALE GENOMIC DNA]</scope>
    <source>
        <strain evidence="16 17">DP05</strain>
    </source>
</reference>
<keyword evidence="6 12" id="KW-0068">Autocatalytic cleavage</keyword>
<dbReference type="GO" id="GO:0006281">
    <property type="term" value="P:DNA repair"/>
    <property type="evidence" value="ECO:0007669"/>
    <property type="project" value="UniProtKB-UniRule"/>
</dbReference>
<evidence type="ECO:0000313" key="16">
    <source>
        <dbReference type="EMBL" id="MZR30474.1"/>
    </source>
</evidence>
<dbReference type="GO" id="GO:0006260">
    <property type="term" value="P:DNA replication"/>
    <property type="evidence" value="ECO:0007669"/>
    <property type="project" value="UniProtKB-UniRule"/>
</dbReference>
<comment type="caution">
    <text evidence="16">The sequence shown here is derived from an EMBL/GenBank/DDBJ whole genome shotgun (WGS) entry which is preliminary data.</text>
</comment>
<keyword evidence="11 12" id="KW-0742">SOS response</keyword>
<dbReference type="InterPro" id="IPR006197">
    <property type="entry name" value="Peptidase_S24_LexA"/>
</dbReference>
<dbReference type="NCBIfam" id="TIGR00498">
    <property type="entry name" value="lexA"/>
    <property type="match status" value="1"/>
</dbReference>
<evidence type="ECO:0000313" key="17">
    <source>
        <dbReference type="Proteomes" id="UP000476030"/>
    </source>
</evidence>
<dbReference type="GO" id="GO:0006508">
    <property type="term" value="P:proteolysis"/>
    <property type="evidence" value="ECO:0007669"/>
    <property type="project" value="InterPro"/>
</dbReference>
<evidence type="ECO:0000256" key="11">
    <source>
        <dbReference type="ARBA" id="ARBA00023236"/>
    </source>
</evidence>
<dbReference type="InterPro" id="IPR050077">
    <property type="entry name" value="LexA_repressor"/>
</dbReference>
<dbReference type="PRINTS" id="PR00726">
    <property type="entry name" value="LEXASERPTASE"/>
</dbReference>
<dbReference type="FunFam" id="2.10.109.10:FF:000001">
    <property type="entry name" value="LexA repressor"/>
    <property type="match status" value="1"/>
</dbReference>
<proteinExistence type="inferred from homology"/>
<evidence type="ECO:0000256" key="2">
    <source>
        <dbReference type="ARBA" id="ARBA00022491"/>
    </source>
</evidence>
<dbReference type="GO" id="GO:0004252">
    <property type="term" value="F:serine-type endopeptidase activity"/>
    <property type="evidence" value="ECO:0007669"/>
    <property type="project" value="UniProtKB-UniRule"/>
</dbReference>
<feature type="active site" description="For autocatalytic cleavage activity" evidence="12">
    <location>
        <position position="166"/>
    </location>
</feature>
<keyword evidence="3 12" id="KW-0235">DNA replication</keyword>
<evidence type="ECO:0000256" key="10">
    <source>
        <dbReference type="ARBA" id="ARBA00023204"/>
    </source>
</evidence>
<protein>
    <recommendedName>
        <fullName evidence="12">LexA repressor</fullName>
        <ecNumber evidence="12">3.4.21.88</ecNumber>
    </recommendedName>
</protein>
<evidence type="ECO:0000256" key="12">
    <source>
        <dbReference type="HAMAP-Rule" id="MF_00015"/>
    </source>
</evidence>
<dbReference type="EC" id="3.4.21.88" evidence="12"/>
<evidence type="ECO:0000256" key="13">
    <source>
        <dbReference type="RuleBase" id="RU003991"/>
    </source>
</evidence>
<evidence type="ECO:0000256" key="9">
    <source>
        <dbReference type="ARBA" id="ARBA00023163"/>
    </source>
</evidence>
<accession>A0A6L8W7J5</accession>
<dbReference type="PANTHER" id="PTHR33516:SF2">
    <property type="entry name" value="LEXA REPRESSOR-RELATED"/>
    <property type="match status" value="1"/>
</dbReference>
<evidence type="ECO:0000256" key="1">
    <source>
        <dbReference type="ARBA" id="ARBA00007484"/>
    </source>
</evidence>
<feature type="site" description="Cleavage; by autolysis" evidence="12">
    <location>
        <begin position="131"/>
        <end position="132"/>
    </location>
</feature>
<evidence type="ECO:0000256" key="4">
    <source>
        <dbReference type="ARBA" id="ARBA00022763"/>
    </source>
</evidence>